<organism evidence="1 2">
    <name type="scientific">Denitrobaculum tricleocarpae</name>
    <dbReference type="NCBI Taxonomy" id="2591009"/>
    <lineage>
        <taxon>Bacteria</taxon>
        <taxon>Pseudomonadati</taxon>
        <taxon>Pseudomonadota</taxon>
        <taxon>Alphaproteobacteria</taxon>
        <taxon>Rhodospirillales</taxon>
        <taxon>Rhodospirillaceae</taxon>
        <taxon>Denitrobaculum</taxon>
    </lineage>
</organism>
<reference evidence="1 2" key="1">
    <citation type="submission" date="2019-06" db="EMBL/GenBank/DDBJ databases">
        <title>Whole genome sequence for Rhodospirillaceae sp. R148.</title>
        <authorList>
            <person name="Wang G."/>
        </authorList>
    </citation>
    <scope>NUCLEOTIDE SEQUENCE [LARGE SCALE GENOMIC DNA]</scope>
    <source>
        <strain evidence="1 2">R148</strain>
    </source>
</reference>
<proteinExistence type="predicted"/>
<name>A0A545TTG9_9PROT</name>
<sequence>MLVITIALALLDPQPINDNLIFFSQESKVKTASSPTALADQKVRFARVSETVPAEAVRRQHEARRILAGWPAAEHLQQIAKQKAIEARVVYQVDGKIVAIHYRNQTGLLTSHSDRDDRLRLMKEAALRGLKREMLDDFMDIRTSHALRRKYGPGLTMTRYETGQAPTAGMLHAEIFSNPSEITLTTKTPRVSLDTETLEKHERVRISQASRLRSLRNSPHP</sequence>
<dbReference type="Proteomes" id="UP000315252">
    <property type="component" value="Unassembled WGS sequence"/>
</dbReference>
<gene>
    <name evidence="1" type="ORF">FKG95_10070</name>
</gene>
<dbReference type="AlphaFoldDB" id="A0A545TTG9"/>
<dbReference type="RefSeq" id="WP_142896228.1">
    <property type="nucleotide sequence ID" value="NZ_ML660054.1"/>
</dbReference>
<evidence type="ECO:0000313" key="2">
    <source>
        <dbReference type="Proteomes" id="UP000315252"/>
    </source>
</evidence>
<keyword evidence="2" id="KW-1185">Reference proteome</keyword>
<evidence type="ECO:0000313" key="1">
    <source>
        <dbReference type="EMBL" id="TQV80514.1"/>
    </source>
</evidence>
<protein>
    <submittedName>
        <fullName evidence="1">Uncharacterized protein</fullName>
    </submittedName>
</protein>
<accession>A0A545TTG9</accession>
<dbReference type="EMBL" id="VHSH01000003">
    <property type="protein sequence ID" value="TQV80514.1"/>
    <property type="molecule type" value="Genomic_DNA"/>
</dbReference>
<comment type="caution">
    <text evidence="1">The sequence shown here is derived from an EMBL/GenBank/DDBJ whole genome shotgun (WGS) entry which is preliminary data.</text>
</comment>